<dbReference type="GO" id="GO:0008236">
    <property type="term" value="F:serine-type peptidase activity"/>
    <property type="evidence" value="ECO:0007669"/>
    <property type="project" value="InterPro"/>
</dbReference>
<dbReference type="InterPro" id="IPR029058">
    <property type="entry name" value="AB_hydrolase_fold"/>
</dbReference>
<sequence>MDRSVILVSCICFFIMILLGFWYIIFFTPLALIYFLWKLSDDLIYHPESPPDARKHVTSPSTMKLPFTDLYLTTEDNIKIHCIFIQQVEQRSESPATLLYLHGNAGNIGHRLINVSELFHVLKVNILLVEYRGYGYSQGRPSEKGLYKDAQSALDYLHRRSDIDKDKIVIFGRSLGAAVAINLATVERYRNAFSCLIIENTFTNLADIARIVVNNFFVKRLPNWVFGNRYDSITKISSIKVPILFLSGLADEIIPSSMMNSLYQAATSQLKLIYTFPNGNHNFTWRCDGYYPVIDLFLTKVFTEYSHNKAHLSTSDQQDSSDDDNEQEELVTSVGVYHRLPV</sequence>
<dbReference type="STRING" id="32264.T1K1Q9"/>
<dbReference type="HOGENOM" id="CLU_029375_2_0_1"/>
<dbReference type="GO" id="GO:0016020">
    <property type="term" value="C:membrane"/>
    <property type="evidence" value="ECO:0007669"/>
    <property type="project" value="TreeGrafter"/>
</dbReference>
<dbReference type="EMBL" id="CAEY01001355">
    <property type="status" value="NOT_ANNOTATED_CDS"/>
    <property type="molecule type" value="Genomic_DNA"/>
</dbReference>
<dbReference type="Gene3D" id="3.40.50.1820">
    <property type="entry name" value="alpha/beta hydrolase"/>
    <property type="match status" value="1"/>
</dbReference>
<dbReference type="OrthoDB" id="10249433at2759"/>
<dbReference type="PANTHER" id="PTHR12277">
    <property type="entry name" value="ALPHA/BETA HYDROLASE DOMAIN-CONTAINING PROTEIN"/>
    <property type="match status" value="1"/>
</dbReference>
<feature type="domain" description="Peptidase S9 prolyl oligopeptidase catalytic" evidence="2">
    <location>
        <begin position="146"/>
        <end position="283"/>
    </location>
</feature>
<keyword evidence="4" id="KW-1185">Reference proteome</keyword>
<evidence type="ECO:0000313" key="3">
    <source>
        <dbReference type="EnsemblMetazoa" id="tetur04g02290.1"/>
    </source>
</evidence>
<dbReference type="InterPro" id="IPR001375">
    <property type="entry name" value="Peptidase_S9_cat"/>
</dbReference>
<dbReference type="AlphaFoldDB" id="T1K1Q9"/>
<dbReference type="eggNOG" id="KOG4391">
    <property type="taxonomic scope" value="Eukaryota"/>
</dbReference>
<organism evidence="3 4">
    <name type="scientific">Tetranychus urticae</name>
    <name type="common">Two-spotted spider mite</name>
    <dbReference type="NCBI Taxonomy" id="32264"/>
    <lineage>
        <taxon>Eukaryota</taxon>
        <taxon>Metazoa</taxon>
        <taxon>Ecdysozoa</taxon>
        <taxon>Arthropoda</taxon>
        <taxon>Chelicerata</taxon>
        <taxon>Arachnida</taxon>
        <taxon>Acari</taxon>
        <taxon>Acariformes</taxon>
        <taxon>Trombidiformes</taxon>
        <taxon>Prostigmata</taxon>
        <taxon>Eleutherengona</taxon>
        <taxon>Raphignathae</taxon>
        <taxon>Tetranychoidea</taxon>
        <taxon>Tetranychidae</taxon>
        <taxon>Tetranychus</taxon>
    </lineage>
</organism>
<keyword evidence="1" id="KW-0472">Membrane</keyword>
<dbReference type="GO" id="GO:0006508">
    <property type="term" value="P:proteolysis"/>
    <property type="evidence" value="ECO:0007669"/>
    <property type="project" value="InterPro"/>
</dbReference>
<keyword evidence="1" id="KW-0812">Transmembrane</keyword>
<keyword evidence="1" id="KW-1133">Transmembrane helix</keyword>
<dbReference type="EnsemblMetazoa" id="tetur04g02290.1">
    <property type="protein sequence ID" value="tetur04g02290.1"/>
    <property type="gene ID" value="tetur04g02290"/>
</dbReference>
<dbReference type="OMA" id="IAQVFYK"/>
<dbReference type="Pfam" id="PF00326">
    <property type="entry name" value="Peptidase_S9"/>
    <property type="match status" value="1"/>
</dbReference>
<dbReference type="Proteomes" id="UP000015104">
    <property type="component" value="Unassembled WGS sequence"/>
</dbReference>
<accession>T1K1Q9</accession>
<evidence type="ECO:0000259" key="2">
    <source>
        <dbReference type="Pfam" id="PF00326"/>
    </source>
</evidence>
<proteinExistence type="predicted"/>
<reference evidence="3" key="2">
    <citation type="submission" date="2015-06" db="UniProtKB">
        <authorList>
            <consortium name="EnsemblMetazoa"/>
        </authorList>
    </citation>
    <scope>IDENTIFICATION</scope>
</reference>
<dbReference type="GO" id="GO:0008474">
    <property type="term" value="F:palmitoyl-(protein) hydrolase activity"/>
    <property type="evidence" value="ECO:0007669"/>
    <property type="project" value="TreeGrafter"/>
</dbReference>
<name>T1K1Q9_TETUR</name>
<dbReference type="KEGG" id="tut:107359509"/>
<dbReference type="SUPFAM" id="SSF53474">
    <property type="entry name" value="alpha/beta-Hydrolases"/>
    <property type="match status" value="1"/>
</dbReference>
<gene>
    <name evidence="3" type="primary">107359509</name>
</gene>
<evidence type="ECO:0000313" key="4">
    <source>
        <dbReference type="Proteomes" id="UP000015104"/>
    </source>
</evidence>
<feature type="transmembrane region" description="Helical" evidence="1">
    <location>
        <begin position="6"/>
        <end position="37"/>
    </location>
</feature>
<protein>
    <recommendedName>
        <fullName evidence="2">Peptidase S9 prolyl oligopeptidase catalytic domain-containing protein</fullName>
    </recommendedName>
</protein>
<dbReference type="PANTHER" id="PTHR12277:SF81">
    <property type="entry name" value="PROTEIN ABHD13"/>
    <property type="match status" value="1"/>
</dbReference>
<evidence type="ECO:0000256" key="1">
    <source>
        <dbReference type="SAM" id="Phobius"/>
    </source>
</evidence>
<reference evidence="4" key="1">
    <citation type="submission" date="2011-08" db="EMBL/GenBank/DDBJ databases">
        <authorList>
            <person name="Rombauts S."/>
        </authorList>
    </citation>
    <scope>NUCLEOTIDE SEQUENCE</scope>
    <source>
        <strain evidence="4">London</strain>
    </source>
</reference>